<comment type="caution">
    <text evidence="1">The sequence shown here is derived from an EMBL/GenBank/DDBJ whole genome shotgun (WGS) entry which is preliminary data.</text>
</comment>
<dbReference type="STRING" id="303698.A0A1V6TNV8"/>
<evidence type="ECO:0000313" key="1">
    <source>
        <dbReference type="EMBL" id="OQE27253.1"/>
    </source>
</evidence>
<keyword evidence="2" id="KW-1185">Reference proteome</keyword>
<reference evidence="2" key="1">
    <citation type="journal article" date="2017" name="Nat. Microbiol.">
        <title>Global analysis of biosynthetic gene clusters reveals vast potential of secondary metabolite production in Penicillium species.</title>
        <authorList>
            <person name="Nielsen J.C."/>
            <person name="Grijseels S."/>
            <person name="Prigent S."/>
            <person name="Ji B."/>
            <person name="Dainat J."/>
            <person name="Nielsen K.F."/>
            <person name="Frisvad J.C."/>
            <person name="Workman M."/>
            <person name="Nielsen J."/>
        </authorList>
    </citation>
    <scope>NUCLEOTIDE SEQUENCE [LARGE SCALE GENOMIC DNA]</scope>
    <source>
        <strain evidence="2">IBT 24891</strain>
    </source>
</reference>
<organism evidence="1 2">
    <name type="scientific">Penicillium steckii</name>
    <dbReference type="NCBI Taxonomy" id="303698"/>
    <lineage>
        <taxon>Eukaryota</taxon>
        <taxon>Fungi</taxon>
        <taxon>Dikarya</taxon>
        <taxon>Ascomycota</taxon>
        <taxon>Pezizomycotina</taxon>
        <taxon>Eurotiomycetes</taxon>
        <taxon>Eurotiomycetidae</taxon>
        <taxon>Eurotiales</taxon>
        <taxon>Aspergillaceae</taxon>
        <taxon>Penicillium</taxon>
    </lineage>
</organism>
<dbReference type="EMBL" id="MLKD01000004">
    <property type="protein sequence ID" value="OQE27253.1"/>
    <property type="molecule type" value="Genomic_DNA"/>
</dbReference>
<gene>
    <name evidence="1" type="ORF">PENSTE_c004G04793</name>
</gene>
<evidence type="ECO:0008006" key="3">
    <source>
        <dbReference type="Google" id="ProtNLM"/>
    </source>
</evidence>
<dbReference type="Proteomes" id="UP000191285">
    <property type="component" value="Unassembled WGS sequence"/>
</dbReference>
<accession>A0A1V6TNV8</accession>
<dbReference type="AlphaFoldDB" id="A0A1V6TNV8"/>
<sequence>MRIQLHIAVVTSRISAALGECETSTTGLLADPRPFVRMFETELGMIQEKYADEWSPADEVSLLDARLSLYSYVLYQRASQTPGSIRLGNEHELITQSSVTARQLLAVFTIFPELLSKGIFHVFRSASYAVFFLLRLLGTAPSHYIDEASIRNTVRQIFSIMKDITETSSDRRFQCIRICRIIEHMINEDWNTEMPFTGRAESFMGMNFVADVAARGIIKANQQHLATRAEHSREMPVTAGVQANMMPDWDLDFLASDPMEWAMDWQNIDNLLLPDGNTHGFS</sequence>
<evidence type="ECO:0000313" key="2">
    <source>
        <dbReference type="Proteomes" id="UP000191285"/>
    </source>
</evidence>
<dbReference type="OrthoDB" id="3163292at2759"/>
<proteinExistence type="predicted"/>
<protein>
    <recommendedName>
        <fullName evidence="3">Transcription factor domain-containing protein</fullName>
    </recommendedName>
</protein>
<name>A0A1V6TNV8_9EURO</name>